<comment type="caution">
    <text evidence="1">The sequence shown here is derived from an EMBL/GenBank/DDBJ whole genome shotgun (WGS) entry which is preliminary data.</text>
</comment>
<organism evidence="1 2">
    <name type="scientific">Mycobacterium malmoense</name>
    <dbReference type="NCBI Taxonomy" id="1780"/>
    <lineage>
        <taxon>Bacteria</taxon>
        <taxon>Bacillati</taxon>
        <taxon>Actinomycetota</taxon>
        <taxon>Actinomycetes</taxon>
        <taxon>Mycobacteriales</taxon>
        <taxon>Mycobacteriaceae</taxon>
        <taxon>Mycobacterium</taxon>
    </lineage>
</organism>
<dbReference type="RefSeq" id="WP_065483382.1">
    <property type="nucleotide sequence ID" value="NZ_MBEE01000226.1"/>
</dbReference>
<evidence type="ECO:0000313" key="1">
    <source>
        <dbReference type="EMBL" id="OCB45668.1"/>
    </source>
</evidence>
<accession>A0A1B9CT38</accession>
<gene>
    <name evidence="1" type="ORF">A5677_04630</name>
</gene>
<protein>
    <recommendedName>
        <fullName evidence="3">DUF1214 domain-containing protein</fullName>
    </recommendedName>
</protein>
<dbReference type="OrthoDB" id="3204158at2"/>
<evidence type="ECO:0008006" key="3">
    <source>
        <dbReference type="Google" id="ProtNLM"/>
    </source>
</evidence>
<evidence type="ECO:0000313" key="2">
    <source>
        <dbReference type="Proteomes" id="UP000092683"/>
    </source>
</evidence>
<dbReference type="AlphaFoldDB" id="A0A1B9CT38"/>
<dbReference type="Proteomes" id="UP000092683">
    <property type="component" value="Unassembled WGS sequence"/>
</dbReference>
<name>A0A1B9CT38_MYCMA</name>
<sequence>MGFGDGPDDAALQSAWSEFCARLQRAGEHAFKQANPASAAHRVDAYRFLTQNLGQAFDLALETHDTRYPALHTFCGPTRKLGGDCADFTYQQAWIDGQSSYRLSGTRGTARFFNITIQGPRVSGPGVLHEPFGDTPEANLLGHQLDIGDGGQFELYIGGPERGPNWLPTTDGSRKLFIRQGFDRWDELPAQLRIERIDMDSPKPLPSPTEMVAAMRWAGDFVTGLMADWPEFPFTYGGVDAEHPNAFPRVDTTDADGKRGRAATNMYWELADDEALIVEFGAHDGLWMLTNMGVFFNSMDYLYRPVSYTPSRTKIDTDGRVRFVLAHRDPGVHNWLDTQGFRCGNLTYRHMLEGEPATLSTRVVKHDEVLAALPADTALVTPAQRTAAMWERFHGIRRRYVL</sequence>
<reference evidence="1 2" key="1">
    <citation type="submission" date="2016-06" db="EMBL/GenBank/DDBJ databases">
        <authorList>
            <person name="Kjaerup R.B."/>
            <person name="Dalgaard T.S."/>
            <person name="Juul-Madsen H.R."/>
        </authorList>
    </citation>
    <scope>NUCLEOTIDE SEQUENCE [LARGE SCALE GENOMIC DNA]</scope>
    <source>
        <strain evidence="1 2">E3012</strain>
    </source>
</reference>
<dbReference type="EMBL" id="MBEE01000226">
    <property type="protein sequence ID" value="OCB45668.1"/>
    <property type="molecule type" value="Genomic_DNA"/>
</dbReference>
<proteinExistence type="predicted"/>